<dbReference type="STRING" id="660596.DSJ_12165"/>
<protein>
    <submittedName>
        <fullName evidence="4">DUF2570 domain-containing protein</fullName>
    </submittedName>
</protein>
<dbReference type="Proteomes" id="UP000192380">
    <property type="component" value="Chromosome"/>
</dbReference>
<organism evidence="5 6">
    <name type="scientific">Pantoea stewartii subsp. stewartii DC283</name>
    <dbReference type="NCBI Taxonomy" id="660596"/>
    <lineage>
        <taxon>Bacteria</taxon>
        <taxon>Pseudomonadati</taxon>
        <taxon>Pseudomonadota</taxon>
        <taxon>Gammaproteobacteria</taxon>
        <taxon>Enterobacterales</taxon>
        <taxon>Erwiniaceae</taxon>
        <taxon>Pantoea</taxon>
    </lineage>
</organism>
<feature type="coiled-coil region" evidence="1">
    <location>
        <begin position="30"/>
        <end position="99"/>
    </location>
</feature>
<proteinExistence type="predicted"/>
<name>H3RDR3_PANSE</name>
<evidence type="ECO:0000256" key="2">
    <source>
        <dbReference type="SAM" id="MobiDB-lite"/>
    </source>
</evidence>
<dbReference type="KEGG" id="pstw:DSJ_12165"/>
<evidence type="ECO:0000313" key="4">
    <source>
        <dbReference type="EMBL" id="ARF50023.1"/>
    </source>
</evidence>
<sequence length="138" mass="15384">MPSLSTMKILIPAIFVVIIIGFIAKLGYDNQILNQRNERLRLQNAELMSKNSDMAATIKNLADRVGEQNKIVADETRRRAAAEMKQQGLQNEVKQALRESKPSVVLVPDDVVDRLREQADSVRNGKTTVPTDTSKPAK</sequence>
<dbReference type="AlphaFoldDB" id="H3RDR3"/>
<keyword evidence="7" id="KW-1185">Reference proteome</keyword>
<evidence type="ECO:0000256" key="1">
    <source>
        <dbReference type="SAM" id="Coils"/>
    </source>
</evidence>
<dbReference type="PATRIC" id="fig|660596.6.peg.2185"/>
<feature type="region of interest" description="Disordered" evidence="2">
    <location>
        <begin position="116"/>
        <end position="138"/>
    </location>
</feature>
<dbReference type="EMBL" id="AHIE01000017">
    <property type="protein sequence ID" value="EHU00502.1"/>
    <property type="molecule type" value="Genomic_DNA"/>
</dbReference>
<dbReference type="EMBL" id="CP017581">
    <property type="protein sequence ID" value="ARF50023.1"/>
    <property type="molecule type" value="Genomic_DNA"/>
</dbReference>
<dbReference type="OrthoDB" id="6638404at2"/>
<evidence type="ECO:0000256" key="3">
    <source>
        <dbReference type="SAM" id="Phobius"/>
    </source>
</evidence>
<reference evidence="4 7" key="3">
    <citation type="submission" date="2016-10" db="EMBL/GenBank/DDBJ databases">
        <title>Complete Genome Assembly of Pantoea stewartii subsp. stewartii DC283, a Corn Pathogen.</title>
        <authorList>
            <person name="Duong D.A."/>
            <person name="Stevens A.M."/>
            <person name="Jensen R.V."/>
        </authorList>
    </citation>
    <scope>NUCLEOTIDE SEQUENCE [LARGE SCALE GENOMIC DNA]</scope>
    <source>
        <strain evidence="4 7">DC283</strain>
    </source>
</reference>
<evidence type="ECO:0000313" key="6">
    <source>
        <dbReference type="Proteomes" id="UP000005050"/>
    </source>
</evidence>
<keyword evidence="3" id="KW-0472">Membrane</keyword>
<gene>
    <name evidence="5" type="ORF">CKS_2614</name>
    <name evidence="4" type="ORF">DSJ_12165</name>
</gene>
<dbReference type="Proteomes" id="UP000005050">
    <property type="component" value="Unassembled WGS sequence"/>
</dbReference>
<evidence type="ECO:0000313" key="7">
    <source>
        <dbReference type="Proteomes" id="UP000192380"/>
    </source>
</evidence>
<keyword evidence="3" id="KW-0812">Transmembrane</keyword>
<keyword evidence="1" id="KW-0175">Coiled coil</keyword>
<reference evidence="5" key="2">
    <citation type="submission" date="2012-01" db="EMBL/GenBank/DDBJ databases">
        <authorList>
            <person name="Biehl B.S."/>
            <person name="Ding Y."/>
            <person name="Dugan-Rocha S.P."/>
            <person name="Gibbs R.A."/>
            <person name="Glasner J.D."/>
            <person name="Kovar C."/>
            <person name="Muzny D.M."/>
            <person name="Neeno-Eckwall E.C."/>
            <person name="Perna N.T."/>
            <person name="Qin X."/>
            <person name="von Bodman S.B."/>
            <person name="Weinstock G.M."/>
        </authorList>
    </citation>
    <scope>NUCLEOTIDE SEQUENCE</scope>
    <source>
        <strain evidence="5">DC283</strain>
    </source>
</reference>
<feature type="transmembrane region" description="Helical" evidence="3">
    <location>
        <begin position="6"/>
        <end position="28"/>
    </location>
</feature>
<accession>H3RDR3</accession>
<keyword evidence="3" id="KW-1133">Transmembrane helix</keyword>
<reference evidence="5 6" key="1">
    <citation type="journal article" date="2012" name="Mol. Microbiol.">
        <title>The genetic and structural basis of two distinct terminal side branch residues in stewartan and amylovoran exopolysaccharides and their potential role in host adaptation.</title>
        <authorList>
            <person name="Wang X."/>
            <person name="Yang F."/>
            <person name="von Bodman S.B."/>
        </authorList>
    </citation>
    <scope>NUCLEOTIDE SEQUENCE [LARGE SCALE GENOMIC DNA]</scope>
    <source>
        <strain evidence="5 6">DC283</strain>
    </source>
</reference>
<feature type="compositionally biased region" description="Polar residues" evidence="2">
    <location>
        <begin position="124"/>
        <end position="138"/>
    </location>
</feature>
<evidence type="ECO:0000313" key="5">
    <source>
        <dbReference type="EMBL" id="EHU00502.1"/>
    </source>
</evidence>